<dbReference type="Pfam" id="PF03610">
    <property type="entry name" value="EIIA-man"/>
    <property type="match status" value="1"/>
</dbReference>
<dbReference type="PANTHER" id="PTHR33799:SF1">
    <property type="entry name" value="PTS SYSTEM MANNOSE-SPECIFIC EIIAB COMPONENT-RELATED"/>
    <property type="match status" value="1"/>
</dbReference>
<dbReference type="Proteomes" id="UP000747013">
    <property type="component" value="Unassembled WGS sequence"/>
</dbReference>
<comment type="caution">
    <text evidence="3">The sequence shown here is derived from an EMBL/GenBank/DDBJ whole genome shotgun (WGS) entry which is preliminary data.</text>
</comment>
<dbReference type="InterPro" id="IPR051471">
    <property type="entry name" value="Bacterial_PTS_sugar_comp"/>
</dbReference>
<reference evidence="3" key="2">
    <citation type="submission" date="2021-09" db="EMBL/GenBank/DDBJ databases">
        <authorList>
            <person name="Gilroy R."/>
        </authorList>
    </citation>
    <scope>NUCLEOTIDE SEQUENCE</scope>
    <source>
        <strain evidence="3">7886</strain>
    </source>
</reference>
<dbReference type="PROSITE" id="PS51096">
    <property type="entry name" value="PTS_EIIA_TYPE_4"/>
    <property type="match status" value="1"/>
</dbReference>
<evidence type="ECO:0000313" key="3">
    <source>
        <dbReference type="EMBL" id="HJF86919.1"/>
    </source>
</evidence>
<dbReference type="SUPFAM" id="SSF53062">
    <property type="entry name" value="PTS system fructose IIA component-like"/>
    <property type="match status" value="1"/>
</dbReference>
<sequence length="138" mass="15677">MKRNIIIASHNHMASGLDSTLNFIAGKQDNVQVLDAYVDDSPIEKKVEKLFANIEDDTETIVFTDMLAGSVNQKFFPYRSRKHTHIITGMNLPVVLSFALESTADYITVGRIHEIINESRNALQYVNEFQITDDEEDE</sequence>
<evidence type="ECO:0000313" key="4">
    <source>
        <dbReference type="Proteomes" id="UP000747013"/>
    </source>
</evidence>
<dbReference type="GO" id="GO:0016740">
    <property type="term" value="F:transferase activity"/>
    <property type="evidence" value="ECO:0007669"/>
    <property type="project" value="UniProtKB-KW"/>
</dbReference>
<evidence type="ECO:0000256" key="1">
    <source>
        <dbReference type="ARBA" id="ARBA00022679"/>
    </source>
</evidence>
<dbReference type="PANTHER" id="PTHR33799">
    <property type="entry name" value="PTS PERMEASE-RELATED-RELATED"/>
    <property type="match status" value="1"/>
</dbReference>
<dbReference type="GO" id="GO:0016020">
    <property type="term" value="C:membrane"/>
    <property type="evidence" value="ECO:0007669"/>
    <property type="project" value="InterPro"/>
</dbReference>
<dbReference type="EMBL" id="DYWC01000125">
    <property type="protein sequence ID" value="HJF86919.1"/>
    <property type="molecule type" value="Genomic_DNA"/>
</dbReference>
<keyword evidence="1" id="KW-0808">Transferase</keyword>
<accession>A0A921HS82</accession>
<dbReference type="AlphaFoldDB" id="A0A921HS82"/>
<name>A0A921HS82_9LACO</name>
<dbReference type="GO" id="GO:0009401">
    <property type="term" value="P:phosphoenolpyruvate-dependent sugar phosphotransferase system"/>
    <property type="evidence" value="ECO:0007669"/>
    <property type="project" value="InterPro"/>
</dbReference>
<dbReference type="Gene3D" id="3.40.50.510">
    <property type="entry name" value="Phosphotransferase system, mannose-type IIA component"/>
    <property type="match status" value="1"/>
</dbReference>
<gene>
    <name evidence="3" type="ORF">K8V88_05725</name>
</gene>
<protein>
    <submittedName>
        <fullName evidence="3">PTS N-acetylglucosamine transporter subunit IIBC</fullName>
    </submittedName>
</protein>
<dbReference type="InterPro" id="IPR036662">
    <property type="entry name" value="PTS_EIIA_man-typ_sf"/>
</dbReference>
<dbReference type="InterPro" id="IPR004701">
    <property type="entry name" value="PTS_EIIA_man-typ"/>
</dbReference>
<organism evidence="3 4">
    <name type="scientific">Companilactobacillus farciminis</name>
    <dbReference type="NCBI Taxonomy" id="1612"/>
    <lineage>
        <taxon>Bacteria</taxon>
        <taxon>Bacillati</taxon>
        <taxon>Bacillota</taxon>
        <taxon>Bacilli</taxon>
        <taxon>Lactobacillales</taxon>
        <taxon>Lactobacillaceae</taxon>
        <taxon>Companilactobacillus</taxon>
    </lineage>
</organism>
<proteinExistence type="predicted"/>
<evidence type="ECO:0000259" key="2">
    <source>
        <dbReference type="PROSITE" id="PS51096"/>
    </source>
</evidence>
<reference evidence="3" key="1">
    <citation type="journal article" date="2021" name="PeerJ">
        <title>Extensive microbial diversity within the chicken gut microbiome revealed by metagenomics and culture.</title>
        <authorList>
            <person name="Gilroy R."/>
            <person name="Ravi A."/>
            <person name="Getino M."/>
            <person name="Pursley I."/>
            <person name="Horton D.L."/>
            <person name="Alikhan N.F."/>
            <person name="Baker D."/>
            <person name="Gharbi K."/>
            <person name="Hall N."/>
            <person name="Watson M."/>
            <person name="Adriaenssens E.M."/>
            <person name="Foster-Nyarko E."/>
            <person name="Jarju S."/>
            <person name="Secka A."/>
            <person name="Antonio M."/>
            <person name="Oren A."/>
            <person name="Chaudhuri R.R."/>
            <person name="La Ragione R."/>
            <person name="Hildebrand F."/>
            <person name="Pallen M.J."/>
        </authorList>
    </citation>
    <scope>NUCLEOTIDE SEQUENCE</scope>
    <source>
        <strain evidence="3">7886</strain>
    </source>
</reference>
<feature type="domain" description="PTS EIIA type-4" evidence="2">
    <location>
        <begin position="2"/>
        <end position="123"/>
    </location>
</feature>